<keyword evidence="4" id="KW-1185">Reference proteome</keyword>
<name>A0AA86RV69_9FABA</name>
<keyword evidence="2" id="KW-1133">Transmembrane helix</keyword>
<dbReference type="EMBL" id="OY731399">
    <property type="protein sequence ID" value="CAJ1931455.1"/>
    <property type="molecule type" value="Genomic_DNA"/>
</dbReference>
<dbReference type="PANTHER" id="PTHR33429">
    <property type="entry name" value="OS02G0708000 PROTEIN-RELATED"/>
    <property type="match status" value="1"/>
</dbReference>
<feature type="region of interest" description="Disordered" evidence="1">
    <location>
        <begin position="1"/>
        <end position="21"/>
    </location>
</feature>
<keyword evidence="2" id="KW-0472">Membrane</keyword>
<gene>
    <name evidence="3" type="ORF">AYBTSS11_LOCUS5263</name>
</gene>
<evidence type="ECO:0000313" key="3">
    <source>
        <dbReference type="EMBL" id="CAJ1931455.1"/>
    </source>
</evidence>
<evidence type="ECO:0000256" key="2">
    <source>
        <dbReference type="SAM" id="Phobius"/>
    </source>
</evidence>
<organism evidence="3 4">
    <name type="scientific">Sphenostylis stenocarpa</name>
    <dbReference type="NCBI Taxonomy" id="92480"/>
    <lineage>
        <taxon>Eukaryota</taxon>
        <taxon>Viridiplantae</taxon>
        <taxon>Streptophyta</taxon>
        <taxon>Embryophyta</taxon>
        <taxon>Tracheophyta</taxon>
        <taxon>Spermatophyta</taxon>
        <taxon>Magnoliopsida</taxon>
        <taxon>eudicotyledons</taxon>
        <taxon>Gunneridae</taxon>
        <taxon>Pentapetalae</taxon>
        <taxon>rosids</taxon>
        <taxon>fabids</taxon>
        <taxon>Fabales</taxon>
        <taxon>Fabaceae</taxon>
        <taxon>Papilionoideae</taxon>
        <taxon>50 kb inversion clade</taxon>
        <taxon>NPAAA clade</taxon>
        <taxon>indigoferoid/millettioid clade</taxon>
        <taxon>Phaseoleae</taxon>
        <taxon>Sphenostylis</taxon>
    </lineage>
</organism>
<feature type="compositionally biased region" description="Basic residues" evidence="1">
    <location>
        <begin position="72"/>
        <end position="88"/>
    </location>
</feature>
<feature type="region of interest" description="Disordered" evidence="1">
    <location>
        <begin position="72"/>
        <end position="101"/>
    </location>
</feature>
<evidence type="ECO:0000256" key="1">
    <source>
        <dbReference type="SAM" id="MobiDB-lite"/>
    </source>
</evidence>
<keyword evidence="2" id="KW-0812">Transmembrane</keyword>
<dbReference type="AlphaFoldDB" id="A0AA86RV69"/>
<protein>
    <recommendedName>
        <fullName evidence="5">Transmembrane protein</fullName>
    </recommendedName>
</protein>
<evidence type="ECO:0000313" key="4">
    <source>
        <dbReference type="Proteomes" id="UP001189624"/>
    </source>
</evidence>
<reference evidence="3" key="1">
    <citation type="submission" date="2023-10" db="EMBL/GenBank/DDBJ databases">
        <authorList>
            <person name="Domelevo Entfellner J.-B."/>
        </authorList>
    </citation>
    <scope>NUCLEOTIDE SEQUENCE</scope>
</reference>
<feature type="region of interest" description="Disordered" evidence="1">
    <location>
        <begin position="114"/>
        <end position="152"/>
    </location>
</feature>
<dbReference type="Proteomes" id="UP001189624">
    <property type="component" value="Chromosome 2"/>
</dbReference>
<dbReference type="PANTHER" id="PTHR33429:SF35">
    <property type="entry name" value="PROTEIN, PUTATIVE-RELATED"/>
    <property type="match status" value="1"/>
</dbReference>
<feature type="compositionally biased region" description="Basic and acidic residues" evidence="1">
    <location>
        <begin position="131"/>
        <end position="142"/>
    </location>
</feature>
<accession>A0AA86RV69</accession>
<feature type="transmembrane region" description="Helical" evidence="2">
    <location>
        <begin position="44"/>
        <end position="68"/>
    </location>
</feature>
<evidence type="ECO:0008006" key="5">
    <source>
        <dbReference type="Google" id="ProtNLM"/>
    </source>
</evidence>
<sequence length="152" mass="16951">MSLQVQPQTQTQAQPLMQQQQQPVQVYPTSVTYQSPPHHSNGSFGSVFVVLAIIIVISAVACCLGRLCNRRSRSHSHSHNHNQKHVKPQKQQQNHTNFRPKEVDIEFGFDKRIAASKPNGHGAGRGIKPVPHGDMRTFEMKLGHQGKVRPGP</sequence>
<proteinExistence type="predicted"/>
<dbReference type="Gramene" id="rna-AYBTSS11_LOCUS5263">
    <property type="protein sequence ID" value="CAJ1931455.1"/>
    <property type="gene ID" value="gene-AYBTSS11_LOCUS5263"/>
</dbReference>